<sequence>MGRPDLYDITVGRLRGRLPPLISGLRPSPRGRALVLYVIGNFSPNQKMVCTSSSRAYTGTRRTIPGLPPKQFSQYFSFRAALPVPRGWMWGFGGIFRMSAVKQGLGVVLTERAQNEAGTAAF</sequence>
<evidence type="ECO:0000313" key="1">
    <source>
        <dbReference type="EMBL" id="CAL1586911.1"/>
    </source>
</evidence>
<accession>A0AAV2KCR9</accession>
<keyword evidence="2" id="KW-1185">Reference proteome</keyword>
<proteinExistence type="predicted"/>
<dbReference type="AlphaFoldDB" id="A0AAV2KCR9"/>
<name>A0AAV2KCR9_KNICA</name>
<dbReference type="Proteomes" id="UP001497482">
    <property type="component" value="Chromosome 17"/>
</dbReference>
<gene>
    <name evidence="1" type="ORF">KC01_LOCUS16892</name>
</gene>
<evidence type="ECO:0000313" key="2">
    <source>
        <dbReference type="Proteomes" id="UP001497482"/>
    </source>
</evidence>
<organism evidence="1 2">
    <name type="scientific">Knipowitschia caucasica</name>
    <name type="common">Caucasian dwarf goby</name>
    <name type="synonym">Pomatoschistus caucasicus</name>
    <dbReference type="NCBI Taxonomy" id="637954"/>
    <lineage>
        <taxon>Eukaryota</taxon>
        <taxon>Metazoa</taxon>
        <taxon>Chordata</taxon>
        <taxon>Craniata</taxon>
        <taxon>Vertebrata</taxon>
        <taxon>Euteleostomi</taxon>
        <taxon>Actinopterygii</taxon>
        <taxon>Neopterygii</taxon>
        <taxon>Teleostei</taxon>
        <taxon>Neoteleostei</taxon>
        <taxon>Acanthomorphata</taxon>
        <taxon>Gobiaria</taxon>
        <taxon>Gobiiformes</taxon>
        <taxon>Gobioidei</taxon>
        <taxon>Gobiidae</taxon>
        <taxon>Gobiinae</taxon>
        <taxon>Knipowitschia</taxon>
    </lineage>
</organism>
<reference evidence="1 2" key="1">
    <citation type="submission" date="2024-04" db="EMBL/GenBank/DDBJ databases">
        <authorList>
            <person name="Waldvogel A.-M."/>
            <person name="Schoenle A."/>
        </authorList>
    </citation>
    <scope>NUCLEOTIDE SEQUENCE [LARGE SCALE GENOMIC DNA]</scope>
</reference>
<dbReference type="EMBL" id="OZ035839">
    <property type="protein sequence ID" value="CAL1586911.1"/>
    <property type="molecule type" value="Genomic_DNA"/>
</dbReference>
<protein>
    <submittedName>
        <fullName evidence="1">Uncharacterized protein</fullName>
    </submittedName>
</protein>